<gene>
    <name evidence="9" type="ORF">VB738_03600</name>
</gene>
<keyword evidence="10" id="KW-1185">Reference proteome</keyword>
<keyword evidence="2 7" id="KW-0813">Transport</keyword>
<protein>
    <submittedName>
        <fullName evidence="9">Amino acid ABC transporter permease</fullName>
    </submittedName>
</protein>
<comment type="subcellular location">
    <subcellularLocation>
        <location evidence="1 7">Cell membrane</location>
        <topology evidence="1 7">Multi-pass membrane protein</topology>
    </subcellularLocation>
</comment>
<comment type="similarity">
    <text evidence="7">Belongs to the binding-protein-dependent transport system permease family.</text>
</comment>
<dbReference type="Proteomes" id="UP001304461">
    <property type="component" value="Unassembled WGS sequence"/>
</dbReference>
<keyword evidence="5 7" id="KW-1133">Transmembrane helix</keyword>
<evidence type="ECO:0000313" key="10">
    <source>
        <dbReference type="Proteomes" id="UP001304461"/>
    </source>
</evidence>
<evidence type="ECO:0000313" key="9">
    <source>
        <dbReference type="EMBL" id="MEA5390340.1"/>
    </source>
</evidence>
<dbReference type="InterPro" id="IPR035906">
    <property type="entry name" value="MetI-like_sf"/>
</dbReference>
<feature type="transmembrane region" description="Helical" evidence="7">
    <location>
        <begin position="20"/>
        <end position="41"/>
    </location>
</feature>
<dbReference type="EMBL" id="JAYGHX010000002">
    <property type="protein sequence ID" value="MEA5390340.1"/>
    <property type="molecule type" value="Genomic_DNA"/>
</dbReference>
<dbReference type="Gene3D" id="1.10.3720.10">
    <property type="entry name" value="MetI-like"/>
    <property type="match status" value="1"/>
</dbReference>
<dbReference type="RefSeq" id="WP_323304449.1">
    <property type="nucleotide sequence ID" value="NZ_JAYGHX010000002.1"/>
</dbReference>
<evidence type="ECO:0000256" key="3">
    <source>
        <dbReference type="ARBA" id="ARBA00022475"/>
    </source>
</evidence>
<keyword evidence="6 7" id="KW-0472">Membrane</keyword>
<feature type="domain" description="ABC transmembrane type-1" evidence="8">
    <location>
        <begin position="193"/>
        <end position="387"/>
    </location>
</feature>
<dbReference type="NCBIfam" id="TIGR01726">
    <property type="entry name" value="HEQRo_perm_3TM"/>
    <property type="match status" value="1"/>
</dbReference>
<dbReference type="SUPFAM" id="SSF161098">
    <property type="entry name" value="MetI-like"/>
    <property type="match status" value="1"/>
</dbReference>
<feature type="transmembrane region" description="Helical" evidence="7">
    <location>
        <begin position="162"/>
        <end position="183"/>
    </location>
</feature>
<evidence type="ECO:0000256" key="7">
    <source>
        <dbReference type="RuleBase" id="RU363032"/>
    </source>
</evidence>
<evidence type="ECO:0000256" key="6">
    <source>
        <dbReference type="ARBA" id="ARBA00023136"/>
    </source>
</evidence>
<sequence>MNAPLRRLRSELFATPADAALSVALITLLSLGAFGFLRWALTQAQWAVVRVNSTLFAVGRYPLEQQWRLWLLTALLVAASGATWGLLRAHPRPDRTGVLWPRNDRLALLLLALIALAVPAALGLTLAIQARWWGLILLLGLCRWLAGRFGTRLSPVGRRLAALVWPVIYLVGMVLISGGLGLVTVSPSEWGGLTLTLLASSFAILLCFPIGVLLALGRRSDLPLLRWGSVLYIEFIRGAPLITLLFLGQNILGFLLPGGLAPDRVWRAAWVLTFFAAAYLAEAVRSGLAAVPRGQLEAARSLGLSYPKALQHVVLPQALRVALPAMVGQFISLLQDTTLLSLIGLLELLGTARTVMANPAFLGRNGEVYLTLAVLFWGCCAALGLGSRALERRLDPHAVPSAT</sequence>
<name>A0ABU5RRH1_9CYAN</name>
<feature type="transmembrane region" description="Helical" evidence="7">
    <location>
        <begin position="268"/>
        <end position="291"/>
    </location>
</feature>
<organism evidence="9 10">
    <name type="scientific">Cyanobium gracile UHCC 0139</name>
    <dbReference type="NCBI Taxonomy" id="3110308"/>
    <lineage>
        <taxon>Bacteria</taxon>
        <taxon>Bacillati</taxon>
        <taxon>Cyanobacteriota</taxon>
        <taxon>Cyanophyceae</taxon>
        <taxon>Synechococcales</taxon>
        <taxon>Prochlorococcaceae</taxon>
        <taxon>Cyanobium</taxon>
    </lineage>
</organism>
<feature type="transmembrane region" description="Helical" evidence="7">
    <location>
        <begin position="368"/>
        <end position="386"/>
    </location>
</feature>
<reference evidence="9 10" key="1">
    <citation type="submission" date="2023-12" db="EMBL/GenBank/DDBJ databases">
        <title>Baltic Sea Cyanobacteria.</title>
        <authorList>
            <person name="Delbaje E."/>
            <person name="Fewer D.P."/>
            <person name="Shishido T.K."/>
        </authorList>
    </citation>
    <scope>NUCLEOTIDE SEQUENCE [LARGE SCALE GENOMIC DNA]</scope>
    <source>
        <strain evidence="9 10">UHCC 0139</strain>
    </source>
</reference>
<evidence type="ECO:0000256" key="4">
    <source>
        <dbReference type="ARBA" id="ARBA00022692"/>
    </source>
</evidence>
<feature type="transmembrane region" description="Helical" evidence="7">
    <location>
        <begin position="107"/>
        <end position="126"/>
    </location>
</feature>
<feature type="transmembrane region" description="Helical" evidence="7">
    <location>
        <begin position="132"/>
        <end position="150"/>
    </location>
</feature>
<evidence type="ECO:0000259" key="8">
    <source>
        <dbReference type="PROSITE" id="PS50928"/>
    </source>
</evidence>
<dbReference type="PROSITE" id="PS50928">
    <property type="entry name" value="ABC_TM1"/>
    <property type="match status" value="1"/>
</dbReference>
<dbReference type="CDD" id="cd06261">
    <property type="entry name" value="TM_PBP2"/>
    <property type="match status" value="1"/>
</dbReference>
<dbReference type="Pfam" id="PF00528">
    <property type="entry name" value="BPD_transp_1"/>
    <property type="match status" value="1"/>
</dbReference>
<proteinExistence type="inferred from homology"/>
<accession>A0ABU5RRH1</accession>
<feature type="transmembrane region" description="Helical" evidence="7">
    <location>
        <begin position="67"/>
        <end position="87"/>
    </location>
</feature>
<evidence type="ECO:0000256" key="1">
    <source>
        <dbReference type="ARBA" id="ARBA00004651"/>
    </source>
</evidence>
<evidence type="ECO:0000256" key="5">
    <source>
        <dbReference type="ARBA" id="ARBA00022989"/>
    </source>
</evidence>
<feature type="transmembrane region" description="Helical" evidence="7">
    <location>
        <begin position="195"/>
        <end position="217"/>
    </location>
</feature>
<keyword evidence="4 7" id="KW-0812">Transmembrane</keyword>
<dbReference type="PANTHER" id="PTHR30614">
    <property type="entry name" value="MEMBRANE COMPONENT OF AMINO ACID ABC TRANSPORTER"/>
    <property type="match status" value="1"/>
</dbReference>
<dbReference type="InterPro" id="IPR010065">
    <property type="entry name" value="AA_ABC_transptr_permease_3TM"/>
</dbReference>
<dbReference type="InterPro" id="IPR043429">
    <property type="entry name" value="ArtM/GltK/GlnP/TcyL/YhdX-like"/>
</dbReference>
<dbReference type="PANTHER" id="PTHR30614:SF41">
    <property type="entry name" value="INNER MEMBRANE AMINO-ACID ABC TRANSPORTER PERMEASE PROTEIN YHDY"/>
    <property type="match status" value="1"/>
</dbReference>
<dbReference type="InterPro" id="IPR000515">
    <property type="entry name" value="MetI-like"/>
</dbReference>
<keyword evidence="3" id="KW-1003">Cell membrane</keyword>
<evidence type="ECO:0000256" key="2">
    <source>
        <dbReference type="ARBA" id="ARBA00022448"/>
    </source>
</evidence>
<comment type="caution">
    <text evidence="9">The sequence shown here is derived from an EMBL/GenBank/DDBJ whole genome shotgun (WGS) entry which is preliminary data.</text>
</comment>
<feature type="transmembrane region" description="Helical" evidence="7">
    <location>
        <begin position="238"/>
        <end position="256"/>
    </location>
</feature>